<proteinExistence type="predicted"/>
<sequence length="295" mass="32591">MNRLVQQPKLVTFTLLFYQELESEIRQWLNNSDSAPMETTWSPAGTTNVSGGKGRSNWKTRKLGKPEKVGTIPNKTVLPVQYEFAPPTDSNHSGLQTNSTIGDSSQQITTQITSQAIVPPSVTTELQASSTHSPLTEIQSPSQDLISPIDANRSSQIVEIPQNTYQGYPSNVDQLETALDVSETTNPKQNESLILPPVLREESHYPPAFEGSKRLNSEPTVEIDELVPVVSTKLETLNENAQNVSSSVNRENENKFAENATLSSSACARLTGLSRFNFVWHLLYFTVFTLPGFSH</sequence>
<gene>
    <name evidence="2" type="ORF">PXEA_LOCUS14775</name>
</gene>
<feature type="compositionally biased region" description="Polar residues" evidence="1">
    <location>
        <begin position="36"/>
        <end position="50"/>
    </location>
</feature>
<accession>A0A3S5BEJ0</accession>
<protein>
    <submittedName>
        <fullName evidence="2">Uncharacterized protein</fullName>
    </submittedName>
</protein>
<reference evidence="2" key="1">
    <citation type="submission" date="2018-11" db="EMBL/GenBank/DDBJ databases">
        <authorList>
            <consortium name="Pathogen Informatics"/>
        </authorList>
    </citation>
    <scope>NUCLEOTIDE SEQUENCE</scope>
</reference>
<evidence type="ECO:0000313" key="2">
    <source>
        <dbReference type="EMBL" id="VEL21335.1"/>
    </source>
</evidence>
<dbReference type="Proteomes" id="UP000784294">
    <property type="component" value="Unassembled WGS sequence"/>
</dbReference>
<keyword evidence="3" id="KW-1185">Reference proteome</keyword>
<evidence type="ECO:0000256" key="1">
    <source>
        <dbReference type="SAM" id="MobiDB-lite"/>
    </source>
</evidence>
<dbReference type="EMBL" id="CAAALY010050767">
    <property type="protein sequence ID" value="VEL21335.1"/>
    <property type="molecule type" value="Genomic_DNA"/>
</dbReference>
<feature type="region of interest" description="Disordered" evidence="1">
    <location>
        <begin position="36"/>
        <end position="71"/>
    </location>
</feature>
<comment type="caution">
    <text evidence="2">The sequence shown here is derived from an EMBL/GenBank/DDBJ whole genome shotgun (WGS) entry which is preliminary data.</text>
</comment>
<name>A0A3S5BEJ0_9PLAT</name>
<organism evidence="2 3">
    <name type="scientific">Protopolystoma xenopodis</name>
    <dbReference type="NCBI Taxonomy" id="117903"/>
    <lineage>
        <taxon>Eukaryota</taxon>
        <taxon>Metazoa</taxon>
        <taxon>Spiralia</taxon>
        <taxon>Lophotrochozoa</taxon>
        <taxon>Platyhelminthes</taxon>
        <taxon>Monogenea</taxon>
        <taxon>Polyopisthocotylea</taxon>
        <taxon>Polystomatidea</taxon>
        <taxon>Polystomatidae</taxon>
        <taxon>Protopolystoma</taxon>
    </lineage>
</organism>
<dbReference type="AlphaFoldDB" id="A0A3S5BEJ0"/>
<evidence type="ECO:0000313" key="3">
    <source>
        <dbReference type="Proteomes" id="UP000784294"/>
    </source>
</evidence>